<evidence type="ECO:0000256" key="1">
    <source>
        <dbReference type="ARBA" id="ARBA00022737"/>
    </source>
</evidence>
<dbReference type="Pfam" id="PF00515">
    <property type="entry name" value="TPR_1"/>
    <property type="match status" value="1"/>
</dbReference>
<feature type="compositionally biased region" description="Polar residues" evidence="4">
    <location>
        <begin position="30"/>
        <end position="39"/>
    </location>
</feature>
<name>A0A2A2KXY9_9BILA</name>
<dbReference type="InterPro" id="IPR046357">
    <property type="entry name" value="PPIase_dom_sf"/>
</dbReference>
<keyword evidence="5" id="KW-1133">Transmembrane helix</keyword>
<dbReference type="InterPro" id="IPR011990">
    <property type="entry name" value="TPR-like_helical_dom_sf"/>
</dbReference>
<evidence type="ECO:0000256" key="2">
    <source>
        <dbReference type="ARBA" id="ARBA00022803"/>
    </source>
</evidence>
<evidence type="ECO:0000256" key="3">
    <source>
        <dbReference type="PROSITE-ProRule" id="PRU00339"/>
    </source>
</evidence>
<evidence type="ECO:0000313" key="7">
    <source>
        <dbReference type="EMBL" id="PAV78815.1"/>
    </source>
</evidence>
<feature type="region of interest" description="Disordered" evidence="4">
    <location>
        <begin position="1"/>
        <end position="47"/>
    </location>
</feature>
<evidence type="ECO:0000256" key="5">
    <source>
        <dbReference type="SAM" id="Phobius"/>
    </source>
</evidence>
<keyword evidence="2 3" id="KW-0802">TPR repeat</keyword>
<dbReference type="EMBL" id="LIAE01007516">
    <property type="protein sequence ID" value="PAV78815.1"/>
    <property type="molecule type" value="Genomic_DNA"/>
</dbReference>
<keyword evidence="1" id="KW-0677">Repeat</keyword>
<dbReference type="STRING" id="2018661.A0A2A2KXY9"/>
<feature type="transmembrane region" description="Helical" evidence="5">
    <location>
        <begin position="381"/>
        <end position="400"/>
    </location>
</feature>
<dbReference type="GO" id="GO:0005829">
    <property type="term" value="C:cytosol"/>
    <property type="evidence" value="ECO:0007669"/>
    <property type="project" value="TreeGrafter"/>
</dbReference>
<dbReference type="GO" id="GO:0016020">
    <property type="term" value="C:membrane"/>
    <property type="evidence" value="ECO:0007669"/>
    <property type="project" value="TreeGrafter"/>
</dbReference>
<evidence type="ECO:0000313" key="8">
    <source>
        <dbReference type="Proteomes" id="UP000218231"/>
    </source>
</evidence>
<gene>
    <name evidence="7" type="ORF">WR25_00506</name>
</gene>
<dbReference type="Proteomes" id="UP000218231">
    <property type="component" value="Unassembled WGS sequence"/>
</dbReference>
<dbReference type="InterPro" id="IPR019734">
    <property type="entry name" value="TPR_rpt"/>
</dbReference>
<sequence length="402" mass="45173">MDVESQDVRPDEEGFDIIDKDDFPELCTSPGRQAVSSGEPSLDGSIDVDEERGALSDSEITHAARTQTIAAQVKGPSSDALEESCRQEASARNKNQEWDDILGSGDLLKKTLRAGKGTEKPQDGQWVTIRVIDTLRGIDSHNHVKLITGFSMVVDAWELVVKLMVEGECVAVKSKARFAYGELGLDELIHPNEDQEYTIELLEILPGPNFESMSDEELADFVLTLKERGNFYFSRAEYEKAIFVYKRASGILDVSEKSESVRKLFSALHSNLAVCYAKLEDWKMVLESTEQSLNLHDGNAKALYRRATALNALGDIPEATECLTRALELEPNDTAILNELRRMSDEKRRLRSREKQMYKRMLSGVRSSSPQRAQWWQSPRTIVLISAFVVMLGLTIHFILQL</sequence>
<dbReference type="SUPFAM" id="SSF48452">
    <property type="entry name" value="TPR-like"/>
    <property type="match status" value="1"/>
</dbReference>
<organism evidence="7 8">
    <name type="scientific">Diploscapter pachys</name>
    <dbReference type="NCBI Taxonomy" id="2018661"/>
    <lineage>
        <taxon>Eukaryota</taxon>
        <taxon>Metazoa</taxon>
        <taxon>Ecdysozoa</taxon>
        <taxon>Nematoda</taxon>
        <taxon>Chromadorea</taxon>
        <taxon>Rhabditida</taxon>
        <taxon>Rhabditina</taxon>
        <taxon>Rhabditomorpha</taxon>
        <taxon>Rhabditoidea</taxon>
        <taxon>Rhabditidae</taxon>
        <taxon>Diploscapter</taxon>
    </lineage>
</organism>
<evidence type="ECO:0000259" key="6">
    <source>
        <dbReference type="Pfam" id="PF00254"/>
    </source>
</evidence>
<dbReference type="Pfam" id="PF00254">
    <property type="entry name" value="FKBP_C"/>
    <property type="match status" value="1"/>
</dbReference>
<dbReference type="PROSITE" id="PS50005">
    <property type="entry name" value="TPR"/>
    <property type="match status" value="1"/>
</dbReference>
<accession>A0A2A2KXY9</accession>
<dbReference type="Gene3D" id="3.10.50.40">
    <property type="match status" value="1"/>
</dbReference>
<feature type="domain" description="PPIase FKBP-type" evidence="6">
    <location>
        <begin position="118"/>
        <end position="202"/>
    </location>
</feature>
<dbReference type="Gene3D" id="1.25.40.10">
    <property type="entry name" value="Tetratricopeptide repeat domain"/>
    <property type="match status" value="1"/>
</dbReference>
<dbReference type="PROSITE" id="PS50293">
    <property type="entry name" value="TPR_REGION"/>
    <property type="match status" value="1"/>
</dbReference>
<feature type="compositionally biased region" description="Basic and acidic residues" evidence="4">
    <location>
        <begin position="1"/>
        <end position="23"/>
    </location>
</feature>
<evidence type="ECO:0000256" key="4">
    <source>
        <dbReference type="SAM" id="MobiDB-lite"/>
    </source>
</evidence>
<dbReference type="OrthoDB" id="532682at2759"/>
<proteinExistence type="predicted"/>
<dbReference type="GO" id="GO:0012505">
    <property type="term" value="C:endomembrane system"/>
    <property type="evidence" value="ECO:0007669"/>
    <property type="project" value="TreeGrafter"/>
</dbReference>
<dbReference type="InterPro" id="IPR001179">
    <property type="entry name" value="PPIase_FKBP_dom"/>
</dbReference>
<keyword evidence="5" id="KW-0472">Membrane</keyword>
<feature type="repeat" description="TPR" evidence="3">
    <location>
        <begin position="300"/>
        <end position="333"/>
    </location>
</feature>
<dbReference type="GO" id="GO:0044183">
    <property type="term" value="F:protein folding chaperone"/>
    <property type="evidence" value="ECO:0007669"/>
    <property type="project" value="TreeGrafter"/>
</dbReference>
<reference evidence="7 8" key="1">
    <citation type="journal article" date="2017" name="Curr. Biol.">
        <title>Genome architecture and evolution of a unichromosomal asexual nematode.</title>
        <authorList>
            <person name="Fradin H."/>
            <person name="Zegar C."/>
            <person name="Gutwein M."/>
            <person name="Lucas J."/>
            <person name="Kovtun M."/>
            <person name="Corcoran D."/>
            <person name="Baugh L.R."/>
            <person name="Kiontke K."/>
            <person name="Gunsalus K."/>
            <person name="Fitch D.H."/>
            <person name="Piano F."/>
        </authorList>
    </citation>
    <scope>NUCLEOTIDE SEQUENCE [LARGE SCALE GENOMIC DNA]</scope>
    <source>
        <strain evidence="7">PF1309</strain>
    </source>
</reference>
<dbReference type="SMART" id="SM00028">
    <property type="entry name" value="TPR"/>
    <property type="match status" value="3"/>
</dbReference>
<dbReference type="SUPFAM" id="SSF54534">
    <property type="entry name" value="FKBP-like"/>
    <property type="match status" value="1"/>
</dbReference>
<keyword evidence="5" id="KW-0812">Transmembrane</keyword>
<dbReference type="PANTHER" id="PTHR46512">
    <property type="entry name" value="PEPTIDYLPROLYL ISOMERASE"/>
    <property type="match status" value="1"/>
</dbReference>
<dbReference type="PANTHER" id="PTHR46512:SF1">
    <property type="entry name" value="PEPTIDYLPROLYL ISOMERASE"/>
    <property type="match status" value="1"/>
</dbReference>
<dbReference type="AlphaFoldDB" id="A0A2A2KXY9"/>
<dbReference type="GO" id="GO:0005740">
    <property type="term" value="C:mitochondrial envelope"/>
    <property type="evidence" value="ECO:0007669"/>
    <property type="project" value="TreeGrafter"/>
</dbReference>
<keyword evidence="8" id="KW-1185">Reference proteome</keyword>
<dbReference type="InterPro" id="IPR050754">
    <property type="entry name" value="FKBP4/5/8-like"/>
</dbReference>
<comment type="caution">
    <text evidence="7">The sequence shown here is derived from an EMBL/GenBank/DDBJ whole genome shotgun (WGS) entry which is preliminary data.</text>
</comment>
<dbReference type="GO" id="GO:0043066">
    <property type="term" value="P:negative regulation of apoptotic process"/>
    <property type="evidence" value="ECO:0007669"/>
    <property type="project" value="TreeGrafter"/>
</dbReference>
<dbReference type="GO" id="GO:0003755">
    <property type="term" value="F:peptidyl-prolyl cis-trans isomerase activity"/>
    <property type="evidence" value="ECO:0007669"/>
    <property type="project" value="InterPro"/>
</dbReference>
<protein>
    <recommendedName>
        <fullName evidence="6">PPIase FKBP-type domain-containing protein</fullName>
    </recommendedName>
</protein>